<accession>A0ABT0LFV0</accession>
<dbReference type="PANTHER" id="PTHR30469:SF12">
    <property type="entry name" value="MULTIDRUG RESISTANCE PROTEIN MDTA"/>
    <property type="match status" value="1"/>
</dbReference>
<organism evidence="3 4">
    <name type="scientific">Shewanella surugensis</name>
    <dbReference type="NCBI Taxonomy" id="212020"/>
    <lineage>
        <taxon>Bacteria</taxon>
        <taxon>Pseudomonadati</taxon>
        <taxon>Pseudomonadota</taxon>
        <taxon>Gammaproteobacteria</taxon>
        <taxon>Alteromonadales</taxon>
        <taxon>Shewanellaceae</taxon>
        <taxon>Shewanella</taxon>
    </lineage>
</organism>
<proteinExistence type="inferred from homology"/>
<dbReference type="NCBIfam" id="TIGR01730">
    <property type="entry name" value="RND_mfp"/>
    <property type="match status" value="1"/>
</dbReference>
<dbReference type="Gene3D" id="2.40.30.170">
    <property type="match status" value="1"/>
</dbReference>
<dbReference type="RefSeq" id="WP_248941988.1">
    <property type="nucleotide sequence ID" value="NZ_JAKIKS010000094.1"/>
</dbReference>
<name>A0ABT0LFV0_9GAMM</name>
<keyword evidence="2" id="KW-0175">Coiled coil</keyword>
<sequence length="388" mass="43554">MKLKSLTIGITLISAFSIVAIATYTQAKRNQYLQDNTLNTTRNLSPKTSPEIEVITVNQDDYQTQIIGYGEAKPQYSLRLTTEVSGQVDSLSPTFETGRYLKKGDKIATLNKLKYQQAAANAQVLVINAKIALLEEERKGVQARMEWTNSGMKGQPDSKLVLRGPQLIAAKAVLSHANSQLNKAQRNLTKTQITAPFNALIVSSDVQPGRYLQIGSKIGTLYSTDQLEISIPLSAQQWKTIGNMSQLEMDKKQITLTNTQNAQKWQGKIDRIEQHLDQDHKQRALIVTVDNPLNQKPILFPGTFLEVKIKGHRLHSIWKLPASCISQTGDIWYVDPNDQLTSFKGEKLFEKDDHVYITPINNMTTAHIVKRPLNSYFLGMHVNPRTSN</sequence>
<feature type="coiled-coil region" evidence="2">
    <location>
        <begin position="167"/>
        <end position="194"/>
    </location>
</feature>
<reference evidence="3 4" key="1">
    <citation type="submission" date="2022-01" db="EMBL/GenBank/DDBJ databases">
        <title>Whole genome-based taxonomy of the Shewanellaceae.</title>
        <authorList>
            <person name="Martin-Rodriguez A.J."/>
        </authorList>
    </citation>
    <scope>NUCLEOTIDE SEQUENCE [LARGE SCALE GENOMIC DNA]</scope>
    <source>
        <strain evidence="3 4">DSM 17177</strain>
    </source>
</reference>
<dbReference type="Proteomes" id="UP001203423">
    <property type="component" value="Unassembled WGS sequence"/>
</dbReference>
<dbReference type="SUPFAM" id="SSF111369">
    <property type="entry name" value="HlyD-like secretion proteins"/>
    <property type="match status" value="1"/>
</dbReference>
<comment type="caution">
    <text evidence="3">The sequence shown here is derived from an EMBL/GenBank/DDBJ whole genome shotgun (WGS) entry which is preliminary data.</text>
</comment>
<protein>
    <submittedName>
        <fullName evidence="3">Efflux RND transporter periplasmic adaptor subunit</fullName>
    </submittedName>
</protein>
<evidence type="ECO:0000256" key="1">
    <source>
        <dbReference type="ARBA" id="ARBA00009477"/>
    </source>
</evidence>
<dbReference type="Gene3D" id="1.10.287.470">
    <property type="entry name" value="Helix hairpin bin"/>
    <property type="match status" value="1"/>
</dbReference>
<keyword evidence="4" id="KW-1185">Reference proteome</keyword>
<dbReference type="PANTHER" id="PTHR30469">
    <property type="entry name" value="MULTIDRUG RESISTANCE PROTEIN MDTA"/>
    <property type="match status" value="1"/>
</dbReference>
<dbReference type="InterPro" id="IPR006143">
    <property type="entry name" value="RND_pump_MFP"/>
</dbReference>
<evidence type="ECO:0000313" key="4">
    <source>
        <dbReference type="Proteomes" id="UP001203423"/>
    </source>
</evidence>
<comment type="similarity">
    <text evidence="1">Belongs to the membrane fusion protein (MFP) (TC 8.A.1) family.</text>
</comment>
<dbReference type="Gene3D" id="2.40.50.100">
    <property type="match status" value="1"/>
</dbReference>
<gene>
    <name evidence="3" type="ORF">L2764_19295</name>
</gene>
<evidence type="ECO:0000313" key="3">
    <source>
        <dbReference type="EMBL" id="MCL1126573.1"/>
    </source>
</evidence>
<evidence type="ECO:0000256" key="2">
    <source>
        <dbReference type="SAM" id="Coils"/>
    </source>
</evidence>
<dbReference type="EMBL" id="JAKIKS010000094">
    <property type="protein sequence ID" value="MCL1126573.1"/>
    <property type="molecule type" value="Genomic_DNA"/>
</dbReference>